<keyword evidence="4" id="KW-1185">Reference proteome</keyword>
<gene>
    <name evidence="3" type="ORF">EV199_0731</name>
</gene>
<dbReference type="CDD" id="cd00371">
    <property type="entry name" value="HMA"/>
    <property type="match status" value="1"/>
</dbReference>
<dbReference type="InterPro" id="IPR036163">
    <property type="entry name" value="HMA_dom_sf"/>
</dbReference>
<name>A0A4Q7MZZ6_9BACT</name>
<accession>A0A4Q7MZZ6</accession>
<evidence type="ECO:0000313" key="4">
    <source>
        <dbReference type="Proteomes" id="UP000293874"/>
    </source>
</evidence>
<comment type="caution">
    <text evidence="3">The sequence shown here is derived from an EMBL/GenBank/DDBJ whole genome shotgun (WGS) entry which is preliminary data.</text>
</comment>
<dbReference type="OrthoDB" id="667084at2"/>
<dbReference type="InterPro" id="IPR006121">
    <property type="entry name" value="HMA_dom"/>
</dbReference>
<proteinExistence type="predicted"/>
<dbReference type="Gene3D" id="3.30.70.100">
    <property type="match status" value="1"/>
</dbReference>
<evidence type="ECO:0000256" key="1">
    <source>
        <dbReference type="SAM" id="SignalP"/>
    </source>
</evidence>
<dbReference type="Proteomes" id="UP000293874">
    <property type="component" value="Unassembled WGS sequence"/>
</dbReference>
<keyword evidence="1" id="KW-0732">Signal</keyword>
<evidence type="ECO:0000259" key="2">
    <source>
        <dbReference type="PROSITE" id="PS50846"/>
    </source>
</evidence>
<feature type="signal peptide" evidence="1">
    <location>
        <begin position="1"/>
        <end position="21"/>
    </location>
</feature>
<protein>
    <submittedName>
        <fullName evidence="3">Copper chaperone CopZ</fullName>
    </submittedName>
</protein>
<feature type="domain" description="HMA" evidence="2">
    <location>
        <begin position="22"/>
        <end position="89"/>
    </location>
</feature>
<organism evidence="3 4">
    <name type="scientific">Pseudobacter ginsenosidimutans</name>
    <dbReference type="NCBI Taxonomy" id="661488"/>
    <lineage>
        <taxon>Bacteria</taxon>
        <taxon>Pseudomonadati</taxon>
        <taxon>Bacteroidota</taxon>
        <taxon>Chitinophagia</taxon>
        <taxon>Chitinophagales</taxon>
        <taxon>Chitinophagaceae</taxon>
        <taxon>Pseudobacter</taxon>
    </lineage>
</organism>
<dbReference type="EMBL" id="SGXA01000001">
    <property type="protein sequence ID" value="RZS74880.1"/>
    <property type="molecule type" value="Genomic_DNA"/>
</dbReference>
<dbReference type="SUPFAM" id="SSF55008">
    <property type="entry name" value="HMA, heavy metal-associated domain"/>
    <property type="match status" value="1"/>
</dbReference>
<dbReference type="GO" id="GO:0046872">
    <property type="term" value="F:metal ion binding"/>
    <property type="evidence" value="ECO:0007669"/>
    <property type="project" value="InterPro"/>
</dbReference>
<dbReference type="AlphaFoldDB" id="A0A4Q7MZZ6"/>
<feature type="chain" id="PRO_5020364649" evidence="1">
    <location>
        <begin position="22"/>
        <end position="181"/>
    </location>
</feature>
<evidence type="ECO:0000313" key="3">
    <source>
        <dbReference type="EMBL" id="RZS74880.1"/>
    </source>
</evidence>
<dbReference type="PROSITE" id="PS50846">
    <property type="entry name" value="HMA_2"/>
    <property type="match status" value="1"/>
</dbReference>
<sequence length="181" mass="19428">MKKIFVLAVATLLGFAGMAQFKSASLQAAGLTCAMCTKAINTSLEQLPFVKDVDVDIKTSSFIINFKEGSNADFDQLKNAVEDAGFSVAKLSATGNFNNVKVENDTHVQIGGKNYHFLNIKPQTLDGEKTIVLADKDFMGSKEFKKISAATKMSCVQTGKAAACCTKDGISANSRIYHVTI</sequence>
<reference evidence="3 4" key="1">
    <citation type="submission" date="2019-02" db="EMBL/GenBank/DDBJ databases">
        <title>Genomic Encyclopedia of Type Strains, Phase IV (KMG-IV): sequencing the most valuable type-strain genomes for metagenomic binning, comparative biology and taxonomic classification.</title>
        <authorList>
            <person name="Goeker M."/>
        </authorList>
    </citation>
    <scope>NUCLEOTIDE SEQUENCE [LARGE SCALE GENOMIC DNA]</scope>
    <source>
        <strain evidence="3 4">DSM 18116</strain>
    </source>
</reference>
<dbReference type="RefSeq" id="WP_130539306.1">
    <property type="nucleotide sequence ID" value="NZ_CP042431.1"/>
</dbReference>
<dbReference type="Pfam" id="PF00403">
    <property type="entry name" value="HMA"/>
    <property type="match status" value="1"/>
</dbReference>